<name>A0A1W2CPJ6_9SPHI</name>
<dbReference type="AlphaFoldDB" id="A0A1W2CPJ6"/>
<accession>A0A1W2CPJ6</accession>
<dbReference type="Pfam" id="PF07995">
    <property type="entry name" value="GSDH"/>
    <property type="match status" value="1"/>
</dbReference>
<organism evidence="2 3">
    <name type="scientific">Pedobacter nyackensis</name>
    <dbReference type="NCBI Taxonomy" id="475255"/>
    <lineage>
        <taxon>Bacteria</taxon>
        <taxon>Pseudomonadati</taxon>
        <taxon>Bacteroidota</taxon>
        <taxon>Sphingobacteriia</taxon>
        <taxon>Sphingobacteriales</taxon>
        <taxon>Sphingobacteriaceae</taxon>
        <taxon>Pedobacter</taxon>
    </lineage>
</organism>
<feature type="domain" description="Glucose/Sorbosone dehydrogenase" evidence="1">
    <location>
        <begin position="46"/>
        <end position="356"/>
    </location>
</feature>
<dbReference type="EMBL" id="FWYB01000004">
    <property type="protein sequence ID" value="SMC87177.1"/>
    <property type="molecule type" value="Genomic_DNA"/>
</dbReference>
<dbReference type="PANTHER" id="PTHR19328:SF13">
    <property type="entry name" value="HIPL1 PROTEIN"/>
    <property type="match status" value="1"/>
</dbReference>
<dbReference type="InterPro" id="IPR011041">
    <property type="entry name" value="Quinoprot_gluc/sorb_DH_b-prop"/>
</dbReference>
<evidence type="ECO:0000313" key="2">
    <source>
        <dbReference type="EMBL" id="SMC87177.1"/>
    </source>
</evidence>
<dbReference type="Proteomes" id="UP000192678">
    <property type="component" value="Unassembled WGS sequence"/>
</dbReference>
<dbReference type="PROSITE" id="PS51257">
    <property type="entry name" value="PROKAR_LIPOPROTEIN"/>
    <property type="match status" value="1"/>
</dbReference>
<evidence type="ECO:0000259" key="1">
    <source>
        <dbReference type="Pfam" id="PF07995"/>
    </source>
</evidence>
<dbReference type="Gene3D" id="2.120.10.30">
    <property type="entry name" value="TolB, C-terminal domain"/>
    <property type="match status" value="1"/>
</dbReference>
<reference evidence="2 3" key="1">
    <citation type="submission" date="2017-04" db="EMBL/GenBank/DDBJ databases">
        <authorList>
            <person name="Afonso C.L."/>
            <person name="Miller P.J."/>
            <person name="Scott M.A."/>
            <person name="Spackman E."/>
            <person name="Goraichik I."/>
            <person name="Dimitrov K.M."/>
            <person name="Suarez D.L."/>
            <person name="Swayne D.E."/>
        </authorList>
    </citation>
    <scope>NUCLEOTIDE SEQUENCE [LARGE SCALE GENOMIC DNA]</scope>
    <source>
        <strain evidence="2 3">DSM 19625</strain>
    </source>
</reference>
<gene>
    <name evidence="2" type="ORF">SAMN04488101_104114</name>
</gene>
<proteinExistence type="predicted"/>
<dbReference type="STRING" id="475255.SAMN04488101_104114"/>
<evidence type="ECO:0000313" key="3">
    <source>
        <dbReference type="Proteomes" id="UP000192678"/>
    </source>
</evidence>
<sequence>MKTLAISFFALLFAFYACKKNRLPGDKQEVQLPDLELKTRVLLTGLSHVWEMVYGPDQQLWITERGGKISRVNPQTGAITLLLNVPDVVSNGEGGLLGMAINPQFTNNPWVYIVYNYTAPSGYKEKVVRYNYSGGTLNSPVTIIDLIPASSIHNGSRLLITADQKLLITTGDANVADNAQNTASLSGKILRVNMDGTVPADNPLPGNRIWTYGHRNPQGLVAVGDKLYASEHGPNNDDEVNLIIKARNYGWPIVEGFCDKSAEQVFCAANNVAEPLMAWTPTIATCGLSYYNSDFIPQFKNSLLLLSLKGSRLTQLKLSESGDRILGSKDFFVSEFGRLRSICQSPDGKIYIGSSNGSVDKIIEIAK</sequence>
<dbReference type="RefSeq" id="WP_084289229.1">
    <property type="nucleotide sequence ID" value="NZ_FWYB01000004.1"/>
</dbReference>
<dbReference type="OrthoDB" id="9770043at2"/>
<keyword evidence="3" id="KW-1185">Reference proteome</keyword>
<dbReference type="InterPro" id="IPR012938">
    <property type="entry name" value="Glc/Sorbosone_DH"/>
</dbReference>
<dbReference type="SUPFAM" id="SSF50952">
    <property type="entry name" value="Soluble quinoprotein glucose dehydrogenase"/>
    <property type="match status" value="1"/>
</dbReference>
<dbReference type="InterPro" id="IPR011042">
    <property type="entry name" value="6-blade_b-propeller_TolB-like"/>
</dbReference>
<protein>
    <submittedName>
        <fullName evidence="2">Dehydrogenase, PQQ-dependent, s-GDH family</fullName>
    </submittedName>
</protein>
<dbReference type="PANTHER" id="PTHR19328">
    <property type="entry name" value="HEDGEHOG-INTERACTING PROTEIN"/>
    <property type="match status" value="1"/>
</dbReference>